<organism evidence="6 7">
    <name type="scientific">Polyporus arcularius HHB13444</name>
    <dbReference type="NCBI Taxonomy" id="1314778"/>
    <lineage>
        <taxon>Eukaryota</taxon>
        <taxon>Fungi</taxon>
        <taxon>Dikarya</taxon>
        <taxon>Basidiomycota</taxon>
        <taxon>Agaricomycotina</taxon>
        <taxon>Agaricomycetes</taxon>
        <taxon>Polyporales</taxon>
        <taxon>Polyporaceae</taxon>
        <taxon>Polyporus</taxon>
    </lineage>
</organism>
<evidence type="ECO:0000256" key="1">
    <source>
        <dbReference type="ARBA" id="ARBA00004141"/>
    </source>
</evidence>
<evidence type="ECO:0000259" key="5">
    <source>
        <dbReference type="Pfam" id="PF00005"/>
    </source>
</evidence>
<protein>
    <recommendedName>
        <fullName evidence="5">ABC transporter domain-containing protein</fullName>
    </recommendedName>
</protein>
<keyword evidence="7" id="KW-1185">Reference proteome</keyword>
<dbReference type="InterPro" id="IPR050173">
    <property type="entry name" value="ABC_transporter_C-like"/>
</dbReference>
<dbReference type="AlphaFoldDB" id="A0A5C3PEX2"/>
<accession>A0A5C3PEX2</accession>
<dbReference type="GO" id="GO:0005524">
    <property type="term" value="F:ATP binding"/>
    <property type="evidence" value="ECO:0007669"/>
    <property type="project" value="UniProtKB-KW"/>
</dbReference>
<comment type="subcellular location">
    <subcellularLocation>
        <location evidence="1">Membrane</location>
        <topology evidence="1">Multi-pass membrane protein</topology>
    </subcellularLocation>
</comment>
<keyword evidence="4" id="KW-0067">ATP-binding</keyword>
<evidence type="ECO:0000256" key="3">
    <source>
        <dbReference type="ARBA" id="ARBA00022741"/>
    </source>
</evidence>
<dbReference type="PANTHER" id="PTHR24223">
    <property type="entry name" value="ATP-BINDING CASSETTE SUB-FAMILY C"/>
    <property type="match status" value="1"/>
</dbReference>
<evidence type="ECO:0000256" key="4">
    <source>
        <dbReference type="ARBA" id="ARBA00022840"/>
    </source>
</evidence>
<dbReference type="EMBL" id="ML211317">
    <property type="protein sequence ID" value="TFK84433.1"/>
    <property type="molecule type" value="Genomic_DNA"/>
</dbReference>
<dbReference type="GO" id="GO:0016020">
    <property type="term" value="C:membrane"/>
    <property type="evidence" value="ECO:0007669"/>
    <property type="project" value="UniProtKB-SubCell"/>
</dbReference>
<comment type="similarity">
    <text evidence="2">Belongs to the ABC transporter superfamily. ABCC family. Conjugate transporter (TC 3.A.1.208) subfamily.</text>
</comment>
<dbReference type="GO" id="GO:0016887">
    <property type="term" value="F:ATP hydrolysis activity"/>
    <property type="evidence" value="ECO:0007669"/>
    <property type="project" value="InterPro"/>
</dbReference>
<reference evidence="6 7" key="1">
    <citation type="journal article" date="2019" name="Nat. Ecol. Evol.">
        <title>Megaphylogeny resolves global patterns of mushroom evolution.</title>
        <authorList>
            <person name="Varga T."/>
            <person name="Krizsan K."/>
            <person name="Foldi C."/>
            <person name="Dima B."/>
            <person name="Sanchez-Garcia M."/>
            <person name="Sanchez-Ramirez S."/>
            <person name="Szollosi G.J."/>
            <person name="Szarkandi J.G."/>
            <person name="Papp V."/>
            <person name="Albert L."/>
            <person name="Andreopoulos W."/>
            <person name="Angelini C."/>
            <person name="Antonin V."/>
            <person name="Barry K.W."/>
            <person name="Bougher N.L."/>
            <person name="Buchanan P."/>
            <person name="Buyck B."/>
            <person name="Bense V."/>
            <person name="Catcheside P."/>
            <person name="Chovatia M."/>
            <person name="Cooper J."/>
            <person name="Damon W."/>
            <person name="Desjardin D."/>
            <person name="Finy P."/>
            <person name="Geml J."/>
            <person name="Haridas S."/>
            <person name="Hughes K."/>
            <person name="Justo A."/>
            <person name="Karasinski D."/>
            <person name="Kautmanova I."/>
            <person name="Kiss B."/>
            <person name="Kocsube S."/>
            <person name="Kotiranta H."/>
            <person name="LaButti K.M."/>
            <person name="Lechner B.E."/>
            <person name="Liimatainen K."/>
            <person name="Lipzen A."/>
            <person name="Lukacs Z."/>
            <person name="Mihaltcheva S."/>
            <person name="Morgado L.N."/>
            <person name="Niskanen T."/>
            <person name="Noordeloos M.E."/>
            <person name="Ohm R.A."/>
            <person name="Ortiz-Santana B."/>
            <person name="Ovrebo C."/>
            <person name="Racz N."/>
            <person name="Riley R."/>
            <person name="Savchenko A."/>
            <person name="Shiryaev A."/>
            <person name="Soop K."/>
            <person name="Spirin V."/>
            <person name="Szebenyi C."/>
            <person name="Tomsovsky M."/>
            <person name="Tulloss R.E."/>
            <person name="Uehling J."/>
            <person name="Grigoriev I.V."/>
            <person name="Vagvolgyi C."/>
            <person name="Papp T."/>
            <person name="Martin F.M."/>
            <person name="Miettinen O."/>
            <person name="Hibbett D.S."/>
            <person name="Nagy L.G."/>
        </authorList>
    </citation>
    <scope>NUCLEOTIDE SEQUENCE [LARGE SCALE GENOMIC DNA]</scope>
    <source>
        <strain evidence="6 7">HHB13444</strain>
    </source>
</reference>
<dbReference type="InParanoid" id="A0A5C3PEX2"/>
<evidence type="ECO:0000313" key="7">
    <source>
        <dbReference type="Proteomes" id="UP000308197"/>
    </source>
</evidence>
<dbReference type="Proteomes" id="UP000308197">
    <property type="component" value="Unassembled WGS sequence"/>
</dbReference>
<proteinExistence type="inferred from homology"/>
<dbReference type="SUPFAM" id="SSF52540">
    <property type="entry name" value="P-loop containing nucleoside triphosphate hydrolases"/>
    <property type="match status" value="1"/>
</dbReference>
<feature type="domain" description="ABC transporter" evidence="5">
    <location>
        <begin position="1"/>
        <end position="110"/>
    </location>
</feature>
<dbReference type="GO" id="GO:0042626">
    <property type="term" value="F:ATPase-coupled transmembrane transporter activity"/>
    <property type="evidence" value="ECO:0007669"/>
    <property type="project" value="TreeGrafter"/>
</dbReference>
<sequence>GQSSLTLALLRCNLIEGNVRSDGLSTNELNLDALRSNVTIIPQLPELLRGTLRQDLDPFSEHDDAVLNDALRAAGLFSVQDEHAQSRVTLDLSVGQRQILALVRAIVRRSR</sequence>
<gene>
    <name evidence="6" type="ORF">K466DRAFT_496586</name>
</gene>
<evidence type="ECO:0000256" key="2">
    <source>
        <dbReference type="ARBA" id="ARBA00009726"/>
    </source>
</evidence>
<keyword evidence="3" id="KW-0547">Nucleotide-binding</keyword>
<name>A0A5C3PEX2_9APHY</name>
<dbReference type="Pfam" id="PF00005">
    <property type="entry name" value="ABC_tran"/>
    <property type="match status" value="1"/>
</dbReference>
<dbReference type="STRING" id="1314778.A0A5C3PEX2"/>
<dbReference type="Gene3D" id="3.40.50.300">
    <property type="entry name" value="P-loop containing nucleotide triphosphate hydrolases"/>
    <property type="match status" value="1"/>
</dbReference>
<dbReference type="InterPro" id="IPR027417">
    <property type="entry name" value="P-loop_NTPase"/>
</dbReference>
<evidence type="ECO:0000313" key="6">
    <source>
        <dbReference type="EMBL" id="TFK84433.1"/>
    </source>
</evidence>
<feature type="non-terminal residue" evidence="6">
    <location>
        <position position="1"/>
    </location>
</feature>
<dbReference type="PANTHER" id="PTHR24223:SF456">
    <property type="entry name" value="MULTIDRUG RESISTANCE-ASSOCIATED PROTEIN LETHAL(2)03659"/>
    <property type="match status" value="1"/>
</dbReference>
<dbReference type="InterPro" id="IPR003439">
    <property type="entry name" value="ABC_transporter-like_ATP-bd"/>
</dbReference>